<dbReference type="STRING" id="158441.A0A226DEF1"/>
<dbReference type="OrthoDB" id="2148490at2759"/>
<dbReference type="Proteomes" id="UP000198287">
    <property type="component" value="Unassembled WGS sequence"/>
</dbReference>
<dbReference type="InterPro" id="IPR001708">
    <property type="entry name" value="YidC/ALB3/OXA1/COX18"/>
</dbReference>
<evidence type="ECO:0000256" key="2">
    <source>
        <dbReference type="ARBA" id="ARBA00022692"/>
    </source>
</evidence>
<comment type="caution">
    <text evidence="7">The sequence shown here is derived from an EMBL/GenBank/DDBJ whole genome shotgun (WGS) entry which is preliminary data.</text>
</comment>
<evidence type="ECO:0000256" key="4">
    <source>
        <dbReference type="ARBA" id="ARBA00023136"/>
    </source>
</evidence>
<dbReference type="CDD" id="cd20069">
    <property type="entry name" value="5TM_Oxa1-like"/>
    <property type="match status" value="1"/>
</dbReference>
<dbReference type="GO" id="GO:0032979">
    <property type="term" value="P:protein insertion into mitochondrial inner membrane from matrix"/>
    <property type="evidence" value="ECO:0007669"/>
    <property type="project" value="TreeGrafter"/>
</dbReference>
<keyword evidence="4" id="KW-0472">Membrane</keyword>
<accession>A0A226DEF1</accession>
<evidence type="ECO:0000256" key="1">
    <source>
        <dbReference type="ARBA" id="ARBA00004141"/>
    </source>
</evidence>
<dbReference type="Pfam" id="PF02096">
    <property type="entry name" value="60KD_IMP"/>
    <property type="match status" value="1"/>
</dbReference>
<dbReference type="GO" id="GO:0032977">
    <property type="term" value="F:membrane insertase activity"/>
    <property type="evidence" value="ECO:0007669"/>
    <property type="project" value="InterPro"/>
</dbReference>
<dbReference type="OMA" id="AMARQKF"/>
<sequence length="372" mass="41460">MYSTLVRIQGPLSTMTLSKRIPGLTKAYSTIATFSSHRPMIIRRSSRLQMCSSMVLSRLASTSSGISLESTQSVPIPVNGTPPNLLELMDLHATTLTGTIFSDTGPVIMTADFLCYLKDIDGLSWVQVILCTTVIIRVLTGLPIAIAQQRSIKRLEDVKPKAIQLAEDIKKEIGFAIRKFGWDEKTAKTQFRKAYKKHWRRLMEEHNCHPMKSISLALIQIPVWICFSSALRNIVFGLPLPRTEEQAERWYGMFQEGTPWIENLTVSDPYVLPGIFLTANLVNIYLHSRNRPSVPVQSKLQTALPWIFSGGIVCISVLACYVPSAVTLYWATSSTVALTQNVVLMHPGLRKILRMPAFSSATPQTPSITAKP</sequence>
<dbReference type="GO" id="GO:0033617">
    <property type="term" value="P:mitochondrial respiratory chain complex IV assembly"/>
    <property type="evidence" value="ECO:0007669"/>
    <property type="project" value="TreeGrafter"/>
</dbReference>
<proteinExistence type="inferred from homology"/>
<feature type="domain" description="Membrane insertase YidC/Oxa/ALB C-terminal" evidence="6">
    <location>
        <begin position="125"/>
        <end position="345"/>
    </location>
</feature>
<dbReference type="GO" id="GO:0005743">
    <property type="term" value="C:mitochondrial inner membrane"/>
    <property type="evidence" value="ECO:0007669"/>
    <property type="project" value="TreeGrafter"/>
</dbReference>
<gene>
    <name evidence="7" type="ORF">Fcan01_21893</name>
</gene>
<name>A0A226DEF1_FOLCA</name>
<reference evidence="7 8" key="1">
    <citation type="submission" date="2015-12" db="EMBL/GenBank/DDBJ databases">
        <title>The genome of Folsomia candida.</title>
        <authorList>
            <person name="Faddeeva A."/>
            <person name="Derks M.F."/>
            <person name="Anvar Y."/>
            <person name="Smit S."/>
            <person name="Van Straalen N."/>
            <person name="Roelofs D."/>
        </authorList>
    </citation>
    <scope>NUCLEOTIDE SEQUENCE [LARGE SCALE GENOMIC DNA]</scope>
    <source>
        <strain evidence="7 8">VU population</strain>
        <tissue evidence="7">Whole body</tissue>
    </source>
</reference>
<evidence type="ECO:0000259" key="6">
    <source>
        <dbReference type="Pfam" id="PF02096"/>
    </source>
</evidence>
<evidence type="ECO:0000313" key="7">
    <source>
        <dbReference type="EMBL" id="OXA43358.1"/>
    </source>
</evidence>
<comment type="subcellular location">
    <subcellularLocation>
        <location evidence="1 5">Membrane</location>
        <topology evidence="1 5">Multi-pass membrane protein</topology>
    </subcellularLocation>
</comment>
<dbReference type="InterPro" id="IPR028055">
    <property type="entry name" value="YidC/Oxa/ALB_C"/>
</dbReference>
<comment type="similarity">
    <text evidence="5">Belongs to the OXA1/ALB3/YidC family.</text>
</comment>
<dbReference type="EMBL" id="LNIX01000022">
    <property type="protein sequence ID" value="OXA43358.1"/>
    <property type="molecule type" value="Genomic_DNA"/>
</dbReference>
<evidence type="ECO:0000313" key="8">
    <source>
        <dbReference type="Proteomes" id="UP000198287"/>
    </source>
</evidence>
<keyword evidence="8" id="KW-1185">Reference proteome</keyword>
<dbReference type="AlphaFoldDB" id="A0A226DEF1"/>
<organism evidence="7 8">
    <name type="scientific">Folsomia candida</name>
    <name type="common">Springtail</name>
    <dbReference type="NCBI Taxonomy" id="158441"/>
    <lineage>
        <taxon>Eukaryota</taxon>
        <taxon>Metazoa</taxon>
        <taxon>Ecdysozoa</taxon>
        <taxon>Arthropoda</taxon>
        <taxon>Hexapoda</taxon>
        <taxon>Collembola</taxon>
        <taxon>Entomobryomorpha</taxon>
        <taxon>Isotomoidea</taxon>
        <taxon>Isotomidae</taxon>
        <taxon>Proisotominae</taxon>
        <taxon>Folsomia</taxon>
    </lineage>
</organism>
<evidence type="ECO:0000256" key="5">
    <source>
        <dbReference type="RuleBase" id="RU003945"/>
    </source>
</evidence>
<protein>
    <submittedName>
        <fullName evidence="7">Mitochondrial inner membrane protein COX18</fullName>
    </submittedName>
</protein>
<evidence type="ECO:0000256" key="3">
    <source>
        <dbReference type="ARBA" id="ARBA00022989"/>
    </source>
</evidence>
<keyword evidence="3" id="KW-1133">Transmembrane helix</keyword>
<dbReference type="PANTHER" id="PTHR12428">
    <property type="entry name" value="OXA1"/>
    <property type="match status" value="1"/>
</dbReference>
<keyword evidence="2 5" id="KW-0812">Transmembrane</keyword>
<dbReference type="PANTHER" id="PTHR12428:SF65">
    <property type="entry name" value="CYTOCHROME C OXIDASE ASSEMBLY PROTEIN COX18, MITOCHONDRIAL"/>
    <property type="match status" value="1"/>
</dbReference>